<gene>
    <name evidence="2" type="ORF">UZ20_WS6002000210</name>
</gene>
<comment type="caution">
    <text evidence="2">The sequence shown here is derived from an EMBL/GenBank/DDBJ whole genome shotgun (WGS) entry which is preliminary data.</text>
</comment>
<feature type="transmembrane region" description="Helical" evidence="1">
    <location>
        <begin position="6"/>
        <end position="26"/>
    </location>
</feature>
<name>A0A136KKF2_9BACT</name>
<organism evidence="2 3">
    <name type="scientific">candidate division WS6 bacterium OLB21</name>
    <dbReference type="NCBI Taxonomy" id="1617427"/>
    <lineage>
        <taxon>Bacteria</taxon>
        <taxon>Candidatus Dojkabacteria</taxon>
    </lineage>
</organism>
<proteinExistence type="predicted"/>
<keyword evidence="1" id="KW-1133">Transmembrane helix</keyword>
<reference evidence="2 3" key="1">
    <citation type="submission" date="2015-02" db="EMBL/GenBank/DDBJ databases">
        <title>Improved understanding of the partial-nitritation anammox process through 23 genomes representing the majority of the microbial community.</title>
        <authorList>
            <person name="Speth D.R."/>
            <person name="In T Zandt M."/>
            <person name="Guerrero Cruz S."/>
            <person name="Jetten M.S."/>
            <person name="Dutilh B.E."/>
        </authorList>
    </citation>
    <scope>NUCLEOTIDE SEQUENCE [LARGE SCALE GENOMIC DNA]</scope>
    <source>
        <strain evidence="2">OLB21</strain>
    </source>
</reference>
<dbReference type="AlphaFoldDB" id="A0A136KKF2"/>
<evidence type="ECO:0000256" key="1">
    <source>
        <dbReference type="SAM" id="Phobius"/>
    </source>
</evidence>
<sequence>MRKSQILVLFRVRIFCLIVLIGELVIKQCPMNAYKVRSTLINLIKNEQTKLNTIESKLKKANPSFSNPIFLKLLSQASLHNNNISTYKTHLKKFSKRSLVKRAIVQAGSQVKLVSTKIGATIWVDATNYAELLGKQLGDTVLMHNSTFKIAGIY</sequence>
<keyword evidence="1" id="KW-0812">Transmembrane</keyword>
<protein>
    <submittedName>
        <fullName evidence="2">Uncharacterized protein</fullName>
    </submittedName>
</protein>
<keyword evidence="1" id="KW-0472">Membrane</keyword>
<evidence type="ECO:0000313" key="2">
    <source>
        <dbReference type="EMBL" id="KXK09901.1"/>
    </source>
</evidence>
<evidence type="ECO:0000313" key="3">
    <source>
        <dbReference type="Proteomes" id="UP000070449"/>
    </source>
</evidence>
<accession>A0A136KKF2</accession>
<dbReference type="Proteomes" id="UP000070449">
    <property type="component" value="Unassembled WGS sequence"/>
</dbReference>
<dbReference type="EMBL" id="JYPD01000011">
    <property type="protein sequence ID" value="KXK09901.1"/>
    <property type="molecule type" value="Genomic_DNA"/>
</dbReference>